<dbReference type="Proteomes" id="UP000306409">
    <property type="component" value="Chromosome"/>
</dbReference>
<name>A0A4U7JCF3_9FIRM</name>
<sequence length="115" mass="12638">MVLKKISDKYRQDELDMQKLIKETVDFSFGVAPIGTTLSSGSSTNNKNSISNITSSYNSTNIVKGSNDIAIYGDKDNQIVKNAQDALIKISKYIDGWSNCWTDESINSGTGTFIE</sequence>
<dbReference type="EMBL" id="CP061336">
    <property type="protein sequence ID" value="QNU67823.1"/>
    <property type="molecule type" value="Genomic_DNA"/>
</dbReference>
<protein>
    <submittedName>
        <fullName evidence="1">Uncharacterized protein</fullName>
    </submittedName>
</protein>
<evidence type="ECO:0000313" key="2">
    <source>
        <dbReference type="Proteomes" id="UP000306409"/>
    </source>
</evidence>
<dbReference type="AlphaFoldDB" id="A0A4U7JCF3"/>
<organism evidence="1 2">
    <name type="scientific">Ruminiclostridium herbifermentans</name>
    <dbReference type="NCBI Taxonomy" id="2488810"/>
    <lineage>
        <taxon>Bacteria</taxon>
        <taxon>Bacillati</taxon>
        <taxon>Bacillota</taxon>
        <taxon>Clostridia</taxon>
        <taxon>Eubacteriales</taxon>
        <taxon>Oscillospiraceae</taxon>
        <taxon>Ruminiclostridium</taxon>
    </lineage>
</organism>
<dbReference type="RefSeq" id="WP_137698100.1">
    <property type="nucleotide sequence ID" value="NZ_CP061336.1"/>
</dbReference>
<dbReference type="KEGG" id="rher:EHE19_005015"/>
<proteinExistence type="predicted"/>
<gene>
    <name evidence="1" type="ORF">EHE19_005015</name>
</gene>
<accession>A0A4U7JCF3</accession>
<evidence type="ECO:0000313" key="1">
    <source>
        <dbReference type="EMBL" id="QNU67823.1"/>
    </source>
</evidence>
<keyword evidence="2" id="KW-1185">Reference proteome</keyword>
<reference evidence="1 2" key="1">
    <citation type="submission" date="2020-09" db="EMBL/GenBank/DDBJ databases">
        <title>Characterization and genome sequencing of Ruminiclostridium sp. nov. MA18.</title>
        <authorList>
            <person name="Rettenmaier R."/>
            <person name="Kowollik M.-L."/>
            <person name="Liebl W."/>
            <person name="Zverlov V."/>
        </authorList>
    </citation>
    <scope>NUCLEOTIDE SEQUENCE [LARGE SCALE GENOMIC DNA]</scope>
    <source>
        <strain evidence="1 2">MA18</strain>
    </source>
</reference>